<dbReference type="PROSITE" id="PS51450">
    <property type="entry name" value="LRR"/>
    <property type="match status" value="1"/>
</dbReference>
<dbReference type="Proteomes" id="UP000005207">
    <property type="component" value="Unplaced"/>
</dbReference>
<dbReference type="InParanoid" id="A0A669BCN7"/>
<protein>
    <submittedName>
        <fullName evidence="4">Uncharacterized protein</fullName>
    </submittedName>
</protein>
<dbReference type="InterPro" id="IPR001611">
    <property type="entry name" value="Leu-rich_rpt"/>
</dbReference>
<dbReference type="Gene3D" id="3.80.10.10">
    <property type="entry name" value="Ribonuclease Inhibitor"/>
    <property type="match status" value="1"/>
</dbReference>
<dbReference type="GeneTree" id="ENSGT01090000260215"/>
<keyword evidence="1" id="KW-0433">Leucine-rich repeat</keyword>
<evidence type="ECO:0000256" key="3">
    <source>
        <dbReference type="SAM" id="SignalP"/>
    </source>
</evidence>
<feature type="signal peptide" evidence="3">
    <location>
        <begin position="1"/>
        <end position="17"/>
    </location>
</feature>
<dbReference type="AlphaFoldDB" id="A0A669BCN7"/>
<sequence>MGLIVCFIILHNSSTRCQTAAEQYKACLTGWLQQPELSGCNLSERSCDALSSVLNSQSSCLKELDLSNNNLQDSGQLCVLLENPRCRFETLRSVTICTVYKVGNLQSAETEEVTWMSDKTNLTHCVDSNSTPNSSVFFYCCFLFTSSPLILSTCCSASVLSILTKTRLNIAKYNSISLNVNIIVFFF</sequence>
<evidence type="ECO:0000256" key="1">
    <source>
        <dbReference type="ARBA" id="ARBA00022614"/>
    </source>
</evidence>
<dbReference type="SUPFAM" id="SSF52047">
    <property type="entry name" value="RNI-like"/>
    <property type="match status" value="1"/>
</dbReference>
<organism evidence="4 5">
    <name type="scientific">Oreochromis niloticus</name>
    <name type="common">Nile tilapia</name>
    <name type="synonym">Tilapia nilotica</name>
    <dbReference type="NCBI Taxonomy" id="8128"/>
    <lineage>
        <taxon>Eukaryota</taxon>
        <taxon>Metazoa</taxon>
        <taxon>Chordata</taxon>
        <taxon>Craniata</taxon>
        <taxon>Vertebrata</taxon>
        <taxon>Euteleostomi</taxon>
        <taxon>Actinopterygii</taxon>
        <taxon>Neopterygii</taxon>
        <taxon>Teleostei</taxon>
        <taxon>Neoteleostei</taxon>
        <taxon>Acanthomorphata</taxon>
        <taxon>Ovalentaria</taxon>
        <taxon>Cichlomorphae</taxon>
        <taxon>Cichliformes</taxon>
        <taxon>Cichlidae</taxon>
        <taxon>African cichlids</taxon>
        <taxon>Pseudocrenilabrinae</taxon>
        <taxon>Oreochromini</taxon>
        <taxon>Oreochromis</taxon>
    </lineage>
</organism>
<keyword evidence="5" id="KW-1185">Reference proteome</keyword>
<proteinExistence type="predicted"/>
<evidence type="ECO:0000256" key="2">
    <source>
        <dbReference type="ARBA" id="ARBA00022737"/>
    </source>
</evidence>
<keyword evidence="3" id="KW-0732">Signal</keyword>
<evidence type="ECO:0000313" key="5">
    <source>
        <dbReference type="Proteomes" id="UP000005207"/>
    </source>
</evidence>
<reference evidence="4" key="2">
    <citation type="submission" date="2025-09" db="UniProtKB">
        <authorList>
            <consortium name="Ensembl"/>
        </authorList>
    </citation>
    <scope>IDENTIFICATION</scope>
</reference>
<feature type="chain" id="PRO_5025481014" evidence="3">
    <location>
        <begin position="18"/>
        <end position="187"/>
    </location>
</feature>
<accession>A0A669BCN7</accession>
<keyword evidence="2" id="KW-0677">Repeat</keyword>
<name>A0A669BCN7_ORENI</name>
<dbReference type="InterPro" id="IPR051261">
    <property type="entry name" value="NLR"/>
</dbReference>
<dbReference type="InterPro" id="IPR032675">
    <property type="entry name" value="LRR_dom_sf"/>
</dbReference>
<evidence type="ECO:0000313" key="4">
    <source>
        <dbReference type="Ensembl" id="ENSONIP00000033266.1"/>
    </source>
</evidence>
<dbReference type="PANTHER" id="PTHR24106">
    <property type="entry name" value="NACHT, LRR AND CARD DOMAINS-CONTAINING"/>
    <property type="match status" value="1"/>
</dbReference>
<dbReference type="Ensembl" id="ENSONIT00000052206.1">
    <property type="protein sequence ID" value="ENSONIP00000033266.1"/>
    <property type="gene ID" value="ENSONIG00000019954.2"/>
</dbReference>
<reference evidence="4" key="1">
    <citation type="submission" date="2025-08" db="UniProtKB">
        <authorList>
            <consortium name="Ensembl"/>
        </authorList>
    </citation>
    <scope>IDENTIFICATION</scope>
</reference>